<dbReference type="SMART" id="SM00382">
    <property type="entry name" value="AAA"/>
    <property type="match status" value="2"/>
</dbReference>
<dbReference type="AlphaFoldDB" id="A0A3E3ITG5"/>
<feature type="domain" description="ABC transporter" evidence="9">
    <location>
        <begin position="15"/>
        <end position="257"/>
    </location>
</feature>
<dbReference type="CDD" id="cd03216">
    <property type="entry name" value="ABC_Carb_Monos_I"/>
    <property type="match status" value="1"/>
</dbReference>
<keyword evidence="1" id="KW-0813">Transport</keyword>
<keyword evidence="2" id="KW-1003">Cell membrane</keyword>
<dbReference type="Pfam" id="PF00005">
    <property type="entry name" value="ABC_tran"/>
    <property type="match status" value="2"/>
</dbReference>
<dbReference type="SUPFAM" id="SSF52540">
    <property type="entry name" value="P-loop containing nucleoside triphosphate hydrolases"/>
    <property type="match status" value="2"/>
</dbReference>
<dbReference type="PANTHER" id="PTHR43790">
    <property type="entry name" value="CARBOHYDRATE TRANSPORT ATP-BINDING PROTEIN MG119-RELATED"/>
    <property type="match status" value="1"/>
</dbReference>
<dbReference type="Gene3D" id="3.40.50.300">
    <property type="entry name" value="P-loop containing nucleotide triphosphate hydrolases"/>
    <property type="match status" value="2"/>
</dbReference>
<dbReference type="Proteomes" id="UP000260828">
    <property type="component" value="Unassembled WGS sequence"/>
</dbReference>
<evidence type="ECO:0000256" key="3">
    <source>
        <dbReference type="ARBA" id="ARBA00022597"/>
    </source>
</evidence>
<sequence length="511" mass="56915">MLKISRGGSTLENALVLKGIKKYFPGTKALDWNSDQIVEFKAGEIHGLVGENGAGKSTLFQILMGIHDMTEGEMTLFEKPYRPSSSREAEEAGVAIIMQQPNFAFNLTVAENIFLGRDKTFLNKAGGIDWKRQNAAAAEILHEYHYDHIKPTDIVGSLKFEERKQVEIARALSVRAKVLLVDETSAAISKESVEGLYALLREQKEQGVCVIYISHFIDEVYSLCDRLTVLRDGKLITRMNVCETTPQMIINSMVGRNISAENYRSEDNSSIGEVMVELRDFTMEGEFENINLTVRAGEIVGIAGIGGCGSEALGRALFGYERATGGELIYKGTSGRMKSPLEAIRSHIGYIPKDRDTEGLFLIYDSVWNISSANLTAMSRAGMIDHKKERETARKAVKEFRIKTPSELTNVSSLSGGNRQKVVIAKWIENHSEFLIVCSPTRGVDVGAKYEIYHFLERLKNEGKSILLISDELPELIGMCDRIYTFKSGKNSGEFTRGKDFSEELIMAKMV</sequence>
<dbReference type="InterPro" id="IPR027417">
    <property type="entry name" value="P-loop_NTPase"/>
</dbReference>
<keyword evidence="4" id="KW-0677">Repeat</keyword>
<dbReference type="InterPro" id="IPR017871">
    <property type="entry name" value="ABC_transporter-like_CS"/>
</dbReference>
<evidence type="ECO:0000313" key="11">
    <source>
        <dbReference type="Proteomes" id="UP000260828"/>
    </source>
</evidence>
<evidence type="ECO:0000256" key="6">
    <source>
        <dbReference type="ARBA" id="ARBA00022840"/>
    </source>
</evidence>
<organism evidence="10 11">
    <name type="scientific">Anaerotruncus colihominis</name>
    <dbReference type="NCBI Taxonomy" id="169435"/>
    <lineage>
        <taxon>Bacteria</taxon>
        <taxon>Bacillati</taxon>
        <taxon>Bacillota</taxon>
        <taxon>Clostridia</taxon>
        <taxon>Eubacteriales</taxon>
        <taxon>Oscillospiraceae</taxon>
        <taxon>Anaerotruncus</taxon>
    </lineage>
</organism>
<dbReference type="PROSITE" id="PS50893">
    <property type="entry name" value="ABC_TRANSPORTER_2"/>
    <property type="match status" value="2"/>
</dbReference>
<evidence type="ECO:0000256" key="1">
    <source>
        <dbReference type="ARBA" id="ARBA00022448"/>
    </source>
</evidence>
<accession>A0A3E3ITG5</accession>
<dbReference type="GO" id="GO:0016887">
    <property type="term" value="F:ATP hydrolysis activity"/>
    <property type="evidence" value="ECO:0007669"/>
    <property type="project" value="InterPro"/>
</dbReference>
<keyword evidence="5" id="KW-0547">Nucleotide-binding</keyword>
<dbReference type="PROSITE" id="PS00211">
    <property type="entry name" value="ABC_TRANSPORTER_1"/>
    <property type="match status" value="1"/>
</dbReference>
<evidence type="ECO:0000256" key="4">
    <source>
        <dbReference type="ARBA" id="ARBA00022737"/>
    </source>
</evidence>
<reference evidence="10 11" key="1">
    <citation type="submission" date="2018-08" db="EMBL/GenBank/DDBJ databases">
        <title>A genome reference for cultivated species of the human gut microbiota.</title>
        <authorList>
            <person name="Zou Y."/>
            <person name="Xue W."/>
            <person name="Luo G."/>
        </authorList>
    </citation>
    <scope>NUCLEOTIDE SEQUENCE [LARGE SCALE GENOMIC DNA]</scope>
    <source>
        <strain evidence="10 11">TF05-12AC</strain>
    </source>
</reference>
<evidence type="ECO:0000256" key="5">
    <source>
        <dbReference type="ARBA" id="ARBA00022741"/>
    </source>
</evidence>
<dbReference type="GO" id="GO:0005524">
    <property type="term" value="F:ATP binding"/>
    <property type="evidence" value="ECO:0007669"/>
    <property type="project" value="UniProtKB-KW"/>
</dbReference>
<keyword evidence="7" id="KW-1278">Translocase</keyword>
<keyword evidence="8" id="KW-0472">Membrane</keyword>
<dbReference type="EMBL" id="QVME01000001">
    <property type="protein sequence ID" value="RGE70364.1"/>
    <property type="molecule type" value="Genomic_DNA"/>
</dbReference>
<gene>
    <name evidence="10" type="ORF">DXC40_04765</name>
</gene>
<keyword evidence="3" id="KW-0762">Sugar transport</keyword>
<evidence type="ECO:0000259" key="9">
    <source>
        <dbReference type="PROSITE" id="PS50893"/>
    </source>
</evidence>
<proteinExistence type="predicted"/>
<feature type="domain" description="ABC transporter" evidence="9">
    <location>
        <begin position="263"/>
        <end position="511"/>
    </location>
</feature>
<comment type="caution">
    <text evidence="10">The sequence shown here is derived from an EMBL/GenBank/DDBJ whole genome shotgun (WGS) entry which is preliminary data.</text>
</comment>
<dbReference type="InterPro" id="IPR003439">
    <property type="entry name" value="ABC_transporter-like_ATP-bd"/>
</dbReference>
<evidence type="ECO:0000256" key="2">
    <source>
        <dbReference type="ARBA" id="ARBA00022475"/>
    </source>
</evidence>
<protein>
    <submittedName>
        <fullName evidence="10">Sugar ABC transporter ATP-binding protein</fullName>
    </submittedName>
</protein>
<evidence type="ECO:0000256" key="7">
    <source>
        <dbReference type="ARBA" id="ARBA00022967"/>
    </source>
</evidence>
<name>A0A3E3ITG5_9FIRM</name>
<dbReference type="PANTHER" id="PTHR43790:SF3">
    <property type="entry name" value="D-ALLOSE IMPORT ATP-BINDING PROTEIN ALSA-RELATED"/>
    <property type="match status" value="1"/>
</dbReference>
<dbReference type="InterPro" id="IPR003593">
    <property type="entry name" value="AAA+_ATPase"/>
</dbReference>
<dbReference type="CDD" id="cd03215">
    <property type="entry name" value="ABC_Carb_Monos_II"/>
    <property type="match status" value="1"/>
</dbReference>
<evidence type="ECO:0000256" key="8">
    <source>
        <dbReference type="ARBA" id="ARBA00023136"/>
    </source>
</evidence>
<dbReference type="InterPro" id="IPR050107">
    <property type="entry name" value="ABC_carbohydrate_import_ATPase"/>
</dbReference>
<keyword evidence="6 10" id="KW-0067">ATP-binding</keyword>
<evidence type="ECO:0000313" key="10">
    <source>
        <dbReference type="EMBL" id="RGE70364.1"/>
    </source>
</evidence>